<evidence type="ECO:0000313" key="1">
    <source>
        <dbReference type="EMBL" id="KZM93176.1"/>
    </source>
</evidence>
<proteinExistence type="predicted"/>
<evidence type="ECO:0000313" key="2">
    <source>
        <dbReference type="EMBL" id="WOG99428.1"/>
    </source>
</evidence>
<sequence length="70" mass="7613">MTEVPPSVLEDNAIGNKGFYLYPLGTSNNAEPQLLDLYVSHISGTQAPELVSYISRFLNSYGHGQNVDVA</sequence>
<evidence type="ECO:0000313" key="3">
    <source>
        <dbReference type="Proteomes" id="UP000077755"/>
    </source>
</evidence>
<keyword evidence="3" id="KW-1185">Reference proteome</keyword>
<gene>
    <name evidence="1" type="ORF">DCAR_016421</name>
    <name evidence="2" type="ORF">DCAR_0518776</name>
</gene>
<reference evidence="1" key="1">
    <citation type="journal article" date="2016" name="Nat. Genet.">
        <title>A high-quality carrot genome assembly provides new insights into carotenoid accumulation and asterid genome evolution.</title>
        <authorList>
            <person name="Iorizzo M."/>
            <person name="Ellison S."/>
            <person name="Senalik D."/>
            <person name="Zeng P."/>
            <person name="Satapoomin P."/>
            <person name="Huang J."/>
            <person name="Bowman M."/>
            <person name="Iovene M."/>
            <person name="Sanseverino W."/>
            <person name="Cavagnaro P."/>
            <person name="Yildiz M."/>
            <person name="Macko-Podgorni A."/>
            <person name="Moranska E."/>
            <person name="Grzebelus E."/>
            <person name="Grzebelus D."/>
            <person name="Ashrafi H."/>
            <person name="Zheng Z."/>
            <person name="Cheng S."/>
            <person name="Spooner D."/>
            <person name="Van Deynze A."/>
            <person name="Simon P."/>
        </authorList>
    </citation>
    <scope>NUCLEOTIDE SEQUENCE [LARGE SCALE GENOMIC DNA]</scope>
    <source>
        <tissue evidence="1">Leaf</tissue>
    </source>
</reference>
<dbReference type="EMBL" id="LNRQ01000005">
    <property type="protein sequence ID" value="KZM93176.1"/>
    <property type="molecule type" value="Genomic_DNA"/>
</dbReference>
<dbReference type="Proteomes" id="UP000077755">
    <property type="component" value="Chromosome 5"/>
</dbReference>
<dbReference type="AlphaFoldDB" id="A0A164XHA5"/>
<reference evidence="2" key="2">
    <citation type="submission" date="2022-03" db="EMBL/GenBank/DDBJ databases">
        <title>Draft title - Genomic analysis of global carrot germplasm unveils the trajectory of domestication and the origin of high carotenoid orange carrot.</title>
        <authorList>
            <person name="Iorizzo M."/>
            <person name="Ellison S."/>
            <person name="Senalik D."/>
            <person name="Macko-Podgorni A."/>
            <person name="Grzebelus D."/>
            <person name="Bostan H."/>
            <person name="Rolling W."/>
            <person name="Curaba J."/>
            <person name="Simon P."/>
        </authorList>
    </citation>
    <scope>NUCLEOTIDE SEQUENCE</scope>
    <source>
        <tissue evidence="2">Leaf</tissue>
    </source>
</reference>
<name>A0A164XHA5_DAUCS</name>
<organism evidence="1">
    <name type="scientific">Daucus carota subsp. sativus</name>
    <name type="common">Carrot</name>
    <dbReference type="NCBI Taxonomy" id="79200"/>
    <lineage>
        <taxon>Eukaryota</taxon>
        <taxon>Viridiplantae</taxon>
        <taxon>Streptophyta</taxon>
        <taxon>Embryophyta</taxon>
        <taxon>Tracheophyta</taxon>
        <taxon>Spermatophyta</taxon>
        <taxon>Magnoliopsida</taxon>
        <taxon>eudicotyledons</taxon>
        <taxon>Gunneridae</taxon>
        <taxon>Pentapetalae</taxon>
        <taxon>asterids</taxon>
        <taxon>campanulids</taxon>
        <taxon>Apiales</taxon>
        <taxon>Apiaceae</taxon>
        <taxon>Apioideae</taxon>
        <taxon>Scandiceae</taxon>
        <taxon>Daucinae</taxon>
        <taxon>Daucus</taxon>
        <taxon>Daucus sect. Daucus</taxon>
    </lineage>
</organism>
<dbReference type="EMBL" id="CP093347">
    <property type="protein sequence ID" value="WOG99428.1"/>
    <property type="molecule type" value="Genomic_DNA"/>
</dbReference>
<dbReference type="Gramene" id="KZM93176">
    <property type="protein sequence ID" value="KZM93176"/>
    <property type="gene ID" value="DCAR_016421"/>
</dbReference>
<accession>A0A164XHA5</accession>
<protein>
    <submittedName>
        <fullName evidence="1">Uncharacterized protein</fullName>
    </submittedName>
</protein>